<dbReference type="AlphaFoldDB" id="A0A3L8SPN0"/>
<evidence type="ECO:0000256" key="4">
    <source>
        <dbReference type="ARBA" id="ARBA00022741"/>
    </source>
</evidence>
<evidence type="ECO:0000256" key="10">
    <source>
        <dbReference type="ARBA" id="ARBA00023273"/>
    </source>
</evidence>
<evidence type="ECO:0000256" key="9">
    <source>
        <dbReference type="ARBA" id="ARBA00023212"/>
    </source>
</evidence>
<organism evidence="15 16">
    <name type="scientific">Chloebia gouldiae</name>
    <name type="common">Gouldian finch</name>
    <name type="synonym">Erythrura gouldiae</name>
    <dbReference type="NCBI Taxonomy" id="44316"/>
    <lineage>
        <taxon>Eukaryota</taxon>
        <taxon>Metazoa</taxon>
        <taxon>Chordata</taxon>
        <taxon>Craniata</taxon>
        <taxon>Vertebrata</taxon>
        <taxon>Euteleostomi</taxon>
        <taxon>Archelosauria</taxon>
        <taxon>Archosauria</taxon>
        <taxon>Dinosauria</taxon>
        <taxon>Saurischia</taxon>
        <taxon>Theropoda</taxon>
        <taxon>Coelurosauria</taxon>
        <taxon>Aves</taxon>
        <taxon>Neognathae</taxon>
        <taxon>Neoaves</taxon>
        <taxon>Telluraves</taxon>
        <taxon>Australaves</taxon>
        <taxon>Passeriformes</taxon>
        <taxon>Passeroidea</taxon>
        <taxon>Passeridae</taxon>
        <taxon>Chloebia</taxon>
    </lineage>
</organism>
<comment type="caution">
    <text evidence="15">The sequence shown here is derived from an EMBL/GenBank/DDBJ whole genome shotgun (WGS) entry which is preliminary data.</text>
</comment>
<keyword evidence="6 12" id="KW-0175">Coiled coil</keyword>
<keyword evidence="10" id="KW-0966">Cell projection</keyword>
<keyword evidence="8 11" id="KW-0505">Motor protein</keyword>
<feature type="region of interest" description="Disordered" evidence="13">
    <location>
        <begin position="707"/>
        <end position="726"/>
    </location>
</feature>
<dbReference type="Gene3D" id="3.40.850.10">
    <property type="entry name" value="Kinesin motor domain"/>
    <property type="match status" value="1"/>
</dbReference>
<evidence type="ECO:0000256" key="6">
    <source>
        <dbReference type="ARBA" id="ARBA00023054"/>
    </source>
</evidence>
<feature type="domain" description="Kinesin motor" evidence="14">
    <location>
        <begin position="5"/>
        <end position="336"/>
    </location>
</feature>
<dbReference type="CDD" id="cd01372">
    <property type="entry name" value="KISc_KIF4"/>
    <property type="match status" value="1"/>
</dbReference>
<evidence type="ECO:0000313" key="15">
    <source>
        <dbReference type="EMBL" id="RLW05153.1"/>
    </source>
</evidence>
<dbReference type="FunFam" id="3.40.850.10:FF:000025">
    <property type="entry name" value="kinesin-like protein KIF27 isoform X1"/>
    <property type="match status" value="1"/>
</dbReference>
<evidence type="ECO:0000256" key="13">
    <source>
        <dbReference type="SAM" id="MobiDB-lite"/>
    </source>
</evidence>
<feature type="compositionally biased region" description="Low complexity" evidence="13">
    <location>
        <begin position="762"/>
        <end position="771"/>
    </location>
</feature>
<evidence type="ECO:0000256" key="2">
    <source>
        <dbReference type="ARBA" id="ARBA00004245"/>
    </source>
</evidence>
<dbReference type="InterPro" id="IPR019821">
    <property type="entry name" value="Kinesin_motor_CS"/>
</dbReference>
<dbReference type="GO" id="GO:0005929">
    <property type="term" value="C:cilium"/>
    <property type="evidence" value="ECO:0007669"/>
    <property type="project" value="UniProtKB-SubCell"/>
</dbReference>
<comment type="similarity">
    <text evidence="11">Belongs to the TRAFAC class myosin-kinesin ATPase superfamily. Kinesin family.</text>
</comment>
<dbReference type="GO" id="GO:0005524">
    <property type="term" value="F:ATP binding"/>
    <property type="evidence" value="ECO:0007669"/>
    <property type="project" value="UniProtKB-UniRule"/>
</dbReference>
<dbReference type="STRING" id="44316.ENSEGOP00005009112"/>
<dbReference type="InterPro" id="IPR027417">
    <property type="entry name" value="P-loop_NTPase"/>
</dbReference>
<protein>
    <recommendedName>
        <fullName evidence="14">Kinesin motor domain-containing protein</fullName>
    </recommendedName>
</protein>
<dbReference type="PANTHER" id="PTHR47969">
    <property type="entry name" value="CHROMOSOME-ASSOCIATED KINESIN KIF4A-RELATED"/>
    <property type="match status" value="1"/>
</dbReference>
<comment type="subcellular location">
    <subcellularLocation>
        <location evidence="1">Cell projection</location>
        <location evidence="1">Cilium</location>
    </subcellularLocation>
    <subcellularLocation>
        <location evidence="2">Cytoplasm</location>
        <location evidence="2">Cytoskeleton</location>
    </subcellularLocation>
</comment>
<evidence type="ECO:0000256" key="12">
    <source>
        <dbReference type="SAM" id="Coils"/>
    </source>
</evidence>
<dbReference type="OrthoDB" id="3176171at2759"/>
<feature type="binding site" evidence="11">
    <location>
        <begin position="84"/>
        <end position="91"/>
    </location>
    <ligand>
        <name>ATP</name>
        <dbReference type="ChEBI" id="CHEBI:30616"/>
    </ligand>
</feature>
<name>A0A3L8SPN0_CHLGU</name>
<dbReference type="InterPro" id="IPR036961">
    <property type="entry name" value="Kinesin_motor_dom_sf"/>
</dbReference>
<dbReference type="PRINTS" id="PR00380">
    <property type="entry name" value="KINESINHEAVY"/>
</dbReference>
<dbReference type="InterPro" id="IPR001752">
    <property type="entry name" value="Kinesin_motor_dom"/>
</dbReference>
<keyword evidence="3" id="KW-0963">Cytoplasm</keyword>
<evidence type="ECO:0000256" key="7">
    <source>
        <dbReference type="ARBA" id="ARBA00023069"/>
    </source>
</evidence>
<dbReference type="EMBL" id="QUSF01000011">
    <property type="protein sequence ID" value="RLW05153.1"/>
    <property type="molecule type" value="Genomic_DNA"/>
</dbReference>
<dbReference type="GO" id="GO:0051231">
    <property type="term" value="P:spindle elongation"/>
    <property type="evidence" value="ECO:0007669"/>
    <property type="project" value="TreeGrafter"/>
</dbReference>
<evidence type="ECO:0000256" key="5">
    <source>
        <dbReference type="ARBA" id="ARBA00022840"/>
    </source>
</evidence>
<dbReference type="Pfam" id="PF00225">
    <property type="entry name" value="Kinesin"/>
    <property type="match status" value="1"/>
</dbReference>
<evidence type="ECO:0000256" key="3">
    <source>
        <dbReference type="ARBA" id="ARBA00022490"/>
    </source>
</evidence>
<dbReference type="GO" id="GO:0007052">
    <property type="term" value="P:mitotic spindle organization"/>
    <property type="evidence" value="ECO:0007669"/>
    <property type="project" value="TreeGrafter"/>
</dbReference>
<dbReference type="GO" id="GO:0007018">
    <property type="term" value="P:microtubule-based movement"/>
    <property type="evidence" value="ECO:0007669"/>
    <property type="project" value="InterPro"/>
</dbReference>
<accession>A0A3L8SPN0</accession>
<dbReference type="GO" id="GO:0005875">
    <property type="term" value="C:microtubule associated complex"/>
    <property type="evidence" value="ECO:0007669"/>
    <property type="project" value="TreeGrafter"/>
</dbReference>
<keyword evidence="9" id="KW-0206">Cytoskeleton</keyword>
<keyword evidence="4 11" id="KW-0547">Nucleotide-binding</keyword>
<dbReference type="GO" id="GO:0008017">
    <property type="term" value="F:microtubule binding"/>
    <property type="evidence" value="ECO:0007669"/>
    <property type="project" value="InterPro"/>
</dbReference>
<keyword evidence="7" id="KW-0969">Cilium</keyword>
<proteinExistence type="inferred from homology"/>
<evidence type="ECO:0000259" key="14">
    <source>
        <dbReference type="PROSITE" id="PS50067"/>
    </source>
</evidence>
<feature type="coiled-coil region" evidence="12">
    <location>
        <begin position="973"/>
        <end position="1026"/>
    </location>
</feature>
<dbReference type="Proteomes" id="UP000276834">
    <property type="component" value="Unassembled WGS sequence"/>
</dbReference>
<feature type="region of interest" description="Disordered" evidence="13">
    <location>
        <begin position="762"/>
        <end position="785"/>
    </location>
</feature>
<keyword evidence="16" id="KW-1185">Reference proteome</keyword>
<keyword evidence="5 11" id="KW-0067">ATP-binding</keyword>
<dbReference type="InterPro" id="IPR027640">
    <property type="entry name" value="Kinesin-like_fam"/>
</dbReference>
<dbReference type="PANTHER" id="PTHR47969:SF30">
    <property type="entry name" value="KINESIN FAMILY MEMBER 27"/>
    <property type="match status" value="1"/>
</dbReference>
<evidence type="ECO:0000256" key="8">
    <source>
        <dbReference type="ARBA" id="ARBA00023175"/>
    </source>
</evidence>
<reference evidence="15 16" key="1">
    <citation type="journal article" date="2018" name="Proc. R. Soc. B">
        <title>A non-coding region near Follistatin controls head colour polymorphism in the Gouldian finch.</title>
        <authorList>
            <person name="Toomey M.B."/>
            <person name="Marques C.I."/>
            <person name="Andrade P."/>
            <person name="Araujo P.M."/>
            <person name="Sabatino S."/>
            <person name="Gazda M.A."/>
            <person name="Afonso S."/>
            <person name="Lopes R.J."/>
            <person name="Corbo J.C."/>
            <person name="Carneiro M."/>
        </authorList>
    </citation>
    <scope>NUCLEOTIDE SEQUENCE [LARGE SCALE GENOMIC DNA]</scope>
    <source>
        <strain evidence="15">Red01</strain>
        <tissue evidence="15">Muscle</tissue>
    </source>
</reference>
<feature type="compositionally biased region" description="Basic and acidic residues" evidence="13">
    <location>
        <begin position="715"/>
        <end position="726"/>
    </location>
</feature>
<dbReference type="PROSITE" id="PS50067">
    <property type="entry name" value="KINESIN_MOTOR_2"/>
    <property type="match status" value="1"/>
</dbReference>
<evidence type="ECO:0000256" key="11">
    <source>
        <dbReference type="PROSITE-ProRule" id="PRU00283"/>
    </source>
</evidence>
<dbReference type="GO" id="GO:0003777">
    <property type="term" value="F:microtubule motor activity"/>
    <property type="evidence" value="ECO:0007669"/>
    <property type="project" value="InterPro"/>
</dbReference>
<dbReference type="PROSITE" id="PS00411">
    <property type="entry name" value="KINESIN_MOTOR_1"/>
    <property type="match status" value="1"/>
</dbReference>
<gene>
    <name evidence="15" type="ORF">DV515_00005332</name>
</gene>
<evidence type="ECO:0000313" key="16">
    <source>
        <dbReference type="Proteomes" id="UP000276834"/>
    </source>
</evidence>
<feature type="compositionally biased region" description="Basic and acidic residues" evidence="13">
    <location>
        <begin position="772"/>
        <end position="783"/>
    </location>
</feature>
<dbReference type="SMART" id="SM00129">
    <property type="entry name" value="KISc"/>
    <property type="match status" value="1"/>
</dbReference>
<sequence>MEEIPVKVAVRVRPLLSKEILHNHQVCVRLVQNANQVIIGKDHVFTFDFVFGKNSTQEEVYAVCIKPLLASLTEGYNATVFAYGQTGSGKTYTIGGDHIASVAVDERGIIPRAIQELFHHISEHHNINFRVKVSYIEIYKEELRDLLDLETSVKDIHIREDEKGNTVIVGAKEFQVECADEVISLLESGNAARHRGTTQMNEHSSRSHAIFTISIHQKQSAEYQNAAQDSIASKFHFVDLAGSERVAKTGNTGERFKESIKINSGLFALGNVISALGDPKRKSVHIPYRDAKITRILKDSLGGNAKTVMITCISPSSLDFDESLNSLKYANRAKNIRNKPVVNYNLEKDRIDEMEPEIRLLREALQSQQVSNQHLHDLNEEKGRISSLEEQLTRLQVQYFSYRNCVDEALLLLVDLNDDVSLRRSQRDRLQSWITMVQKVRKEALTVQETDTGTETSPLPHHITILQQKRDLENCQQVLAMNEELFSQKNHEVHILQNQTKALLQEKKEQDFLKEAQETQRLQGYSSPPVLSLAQIMAEFHIRRQIILSKLEDQDKVLHCHLPDQSDEEEENTGCEEKTSYKRFITRTWTQNHASLCFLPDVSDMKHQVDKSHLSNKSALQTDINTGEEIDGLQKSHVFNMQKLKNSELRLAKAEQKIRKLALNIKRKEELIKDLVRTGKDAQSVSRQCSLKISQLEQEIEQAKTQLSETQKQLQEPDSKELRDSPEEVMLQKECQKKTEAAKLKVQKREARELEQKVAQMKHQQSQMQKSLCEESEKKKQLETELQQDQQQIKKSEEQKKWLDEEVERILQQHQQLAELEEDLKKREAIVAKKEALLQEKGCLEIKKLRSSQEEHILFQLEEGIEALVAAIDYKNESIHNRQHLHRSSSQSLPQSQHNVIGKLVSLSAAELRAVIISYFNKIVGLRESERKLQVQIEEQEIKSIHQKNMMRELESALENIKLQCDRQLTHQRQEHEKKIQFILKNFKEQNSEGIADTLKGYEVKIQQLEKDLFFYKKTSRELKKKLKSLLGESSE</sequence>
<evidence type="ECO:0000256" key="1">
    <source>
        <dbReference type="ARBA" id="ARBA00004138"/>
    </source>
</evidence>
<dbReference type="SUPFAM" id="SSF52540">
    <property type="entry name" value="P-loop containing nucleoside triphosphate hydrolases"/>
    <property type="match status" value="1"/>
</dbReference>